<organism evidence="2 3">
    <name type="scientific">Blautia hominis</name>
    <dbReference type="NCBI Taxonomy" id="2025493"/>
    <lineage>
        <taxon>Bacteria</taxon>
        <taxon>Bacillati</taxon>
        <taxon>Bacillota</taxon>
        <taxon>Clostridia</taxon>
        <taxon>Lachnospirales</taxon>
        <taxon>Lachnospiraceae</taxon>
        <taxon>Blautia</taxon>
    </lineage>
</organism>
<feature type="region of interest" description="Disordered" evidence="1">
    <location>
        <begin position="43"/>
        <end position="62"/>
    </location>
</feature>
<sequence length="78" mass="9118">MTCRIEVRIMNNVQFENIKEYQQKVWRKENGRFQREYSSDIQGGDFEDCGGDGEGGKERADQYEGDCRGMWDRGGFPL</sequence>
<keyword evidence="3" id="KW-1185">Reference proteome</keyword>
<accession>A0ABQ0BBF9</accession>
<name>A0ABQ0BBF9_9FIRM</name>
<evidence type="ECO:0000313" key="2">
    <source>
        <dbReference type="EMBL" id="GAA6408698.1"/>
    </source>
</evidence>
<evidence type="ECO:0000313" key="3">
    <source>
        <dbReference type="Proteomes" id="UP001600943"/>
    </source>
</evidence>
<dbReference type="EMBL" id="BAABYW010000001">
    <property type="protein sequence ID" value="GAA6408698.1"/>
    <property type="molecule type" value="Genomic_DNA"/>
</dbReference>
<gene>
    <name evidence="2" type="ORF">K040078D81_28150</name>
</gene>
<dbReference type="Proteomes" id="UP001600943">
    <property type="component" value="Unassembled WGS sequence"/>
</dbReference>
<protein>
    <submittedName>
        <fullName evidence="2">Uncharacterized protein</fullName>
    </submittedName>
</protein>
<evidence type="ECO:0000256" key="1">
    <source>
        <dbReference type="SAM" id="MobiDB-lite"/>
    </source>
</evidence>
<proteinExistence type="predicted"/>
<comment type="caution">
    <text evidence="2">The sequence shown here is derived from an EMBL/GenBank/DDBJ whole genome shotgun (WGS) entry which is preliminary data.</text>
</comment>
<reference evidence="2 3" key="1">
    <citation type="submission" date="2024-04" db="EMBL/GenBank/DDBJ databases">
        <title>Defined microbial consortia suppress multidrug-resistant proinflammatory Enterobacteriaceae via ecological control.</title>
        <authorList>
            <person name="Furuichi M."/>
            <person name="Kawaguchi T."/>
            <person name="Pust M."/>
            <person name="Yasuma K."/>
            <person name="Plichta D."/>
            <person name="Hasegawa N."/>
            <person name="Ohya T."/>
            <person name="Bhattarai S."/>
            <person name="Sasajima S."/>
            <person name="Aoto Y."/>
            <person name="Tuganbaev T."/>
            <person name="Yaginuma M."/>
            <person name="Ueda M."/>
            <person name="Okahashi N."/>
            <person name="Amafuji K."/>
            <person name="Kiridooshi Y."/>
            <person name="Sugita K."/>
            <person name="Strazar M."/>
            <person name="Skelly A."/>
            <person name="Suda W."/>
            <person name="Hattori M."/>
            <person name="Nakamoto N."/>
            <person name="Caballero S."/>
            <person name="Norman J."/>
            <person name="Olle B."/>
            <person name="Tanoue T."/>
            <person name="Arita M."/>
            <person name="Bucci V."/>
            <person name="Atarashi K."/>
            <person name="Xavier R."/>
            <person name="Honda K."/>
        </authorList>
    </citation>
    <scope>NUCLEOTIDE SEQUENCE [LARGE SCALE GENOMIC DNA]</scope>
    <source>
        <strain evidence="3">k04-0078-D8-1</strain>
    </source>
</reference>